<protein>
    <recommendedName>
        <fullName evidence="4">No apical meristem-associated C-terminal domain-containing protein</fullName>
    </recommendedName>
</protein>
<dbReference type="PANTHER" id="PTHR45224">
    <property type="entry name" value="OS01G0527900 PROTEIN-RELATED"/>
    <property type="match status" value="1"/>
</dbReference>
<dbReference type="STRING" id="4555.K3XMF5"/>
<dbReference type="PANTHER" id="PTHR45224:SF5">
    <property type="entry name" value="OS02G0311800 PROTEIN"/>
    <property type="match status" value="1"/>
</dbReference>
<feature type="region of interest" description="Disordered" evidence="1">
    <location>
        <begin position="23"/>
        <end position="63"/>
    </location>
</feature>
<sequence>MVHVWRILRHEKKWSAYVKKLSNEKDKSATPNPAQVVNVEVDPKQHPVGHKKAKQERNGKRPAPEAISAIDQKLDKFIEVCNKAEKMAEVQEGLANKKLEAAQLNHKTAQEQTKCKMLDLYKELLSAPTNDLSEEALAERSKAIESMRLALFSKDN</sequence>
<dbReference type="HOGENOM" id="CLU_037597_3_0_1"/>
<accession>K3XMF5</accession>
<proteinExistence type="predicted"/>
<keyword evidence="3" id="KW-1185">Reference proteome</keyword>
<name>K3XMF5_SETIT</name>
<reference evidence="3" key="1">
    <citation type="journal article" date="2012" name="Nat. Biotechnol.">
        <title>Reference genome sequence of the model plant Setaria.</title>
        <authorList>
            <person name="Bennetzen J.L."/>
            <person name="Schmutz J."/>
            <person name="Wang H."/>
            <person name="Percifield R."/>
            <person name="Hawkins J."/>
            <person name="Pontaroli A.C."/>
            <person name="Estep M."/>
            <person name="Feng L."/>
            <person name="Vaughn J.N."/>
            <person name="Grimwood J."/>
            <person name="Jenkins J."/>
            <person name="Barry K."/>
            <person name="Lindquist E."/>
            <person name="Hellsten U."/>
            <person name="Deshpande S."/>
            <person name="Wang X."/>
            <person name="Wu X."/>
            <person name="Mitros T."/>
            <person name="Triplett J."/>
            <person name="Yang X."/>
            <person name="Ye C.Y."/>
            <person name="Mauro-Herrera M."/>
            <person name="Wang L."/>
            <person name="Li P."/>
            <person name="Sharma M."/>
            <person name="Sharma R."/>
            <person name="Ronald P.C."/>
            <person name="Panaud O."/>
            <person name="Kellogg E.A."/>
            <person name="Brutnell T.P."/>
            <person name="Doust A.N."/>
            <person name="Tuskan G.A."/>
            <person name="Rokhsar D."/>
            <person name="Devos K.M."/>
        </authorList>
    </citation>
    <scope>NUCLEOTIDE SEQUENCE [LARGE SCALE GENOMIC DNA]</scope>
    <source>
        <strain evidence="3">cv. Yugu1</strain>
    </source>
</reference>
<dbReference type="EnsemblPlants" id="KQL06807">
    <property type="protein sequence ID" value="KQL06807"/>
    <property type="gene ID" value="SETIT_003078mg"/>
</dbReference>
<dbReference type="Gramene" id="KQL06807">
    <property type="protein sequence ID" value="KQL06807"/>
    <property type="gene ID" value="SETIT_003078mg"/>
</dbReference>
<dbReference type="Proteomes" id="UP000004995">
    <property type="component" value="Unassembled WGS sequence"/>
</dbReference>
<evidence type="ECO:0000256" key="1">
    <source>
        <dbReference type="SAM" id="MobiDB-lite"/>
    </source>
</evidence>
<evidence type="ECO:0008006" key="4">
    <source>
        <dbReference type="Google" id="ProtNLM"/>
    </source>
</evidence>
<evidence type="ECO:0000313" key="2">
    <source>
        <dbReference type="EnsemblPlants" id="KQL06807"/>
    </source>
</evidence>
<organism evidence="2 3">
    <name type="scientific">Setaria italica</name>
    <name type="common">Foxtail millet</name>
    <name type="synonym">Panicum italicum</name>
    <dbReference type="NCBI Taxonomy" id="4555"/>
    <lineage>
        <taxon>Eukaryota</taxon>
        <taxon>Viridiplantae</taxon>
        <taxon>Streptophyta</taxon>
        <taxon>Embryophyta</taxon>
        <taxon>Tracheophyta</taxon>
        <taxon>Spermatophyta</taxon>
        <taxon>Magnoliopsida</taxon>
        <taxon>Liliopsida</taxon>
        <taxon>Poales</taxon>
        <taxon>Poaceae</taxon>
        <taxon>PACMAD clade</taxon>
        <taxon>Panicoideae</taxon>
        <taxon>Panicodae</taxon>
        <taxon>Paniceae</taxon>
        <taxon>Cenchrinae</taxon>
        <taxon>Setaria</taxon>
    </lineage>
</organism>
<evidence type="ECO:0000313" key="3">
    <source>
        <dbReference type="Proteomes" id="UP000004995"/>
    </source>
</evidence>
<dbReference type="eggNOG" id="ENOG502SZRR">
    <property type="taxonomic scope" value="Eukaryota"/>
</dbReference>
<reference evidence="2" key="2">
    <citation type="submission" date="2018-08" db="UniProtKB">
        <authorList>
            <consortium name="EnsemblPlants"/>
        </authorList>
    </citation>
    <scope>IDENTIFICATION</scope>
    <source>
        <strain evidence="2">Yugu1</strain>
    </source>
</reference>
<dbReference type="InParanoid" id="K3XMF5"/>
<dbReference type="AlphaFoldDB" id="K3XMF5"/>
<dbReference type="OMA" id="RAXYANT"/>
<dbReference type="EMBL" id="AGNK02003287">
    <property type="status" value="NOT_ANNOTATED_CDS"/>
    <property type="molecule type" value="Genomic_DNA"/>
</dbReference>